<dbReference type="InterPro" id="IPR029063">
    <property type="entry name" value="SAM-dependent_MTases_sf"/>
</dbReference>
<dbReference type="CDD" id="cd02440">
    <property type="entry name" value="AdoMet_MTases"/>
    <property type="match status" value="1"/>
</dbReference>
<dbReference type="PANTHER" id="PTHR43591:SF24">
    <property type="entry name" value="2-METHOXY-6-POLYPRENYL-1,4-BENZOQUINOL METHYLASE, MITOCHONDRIAL"/>
    <property type="match status" value="1"/>
</dbReference>
<evidence type="ECO:0000313" key="2">
    <source>
        <dbReference type="EMBL" id="SDE76478.1"/>
    </source>
</evidence>
<gene>
    <name evidence="2" type="ORF">SAMN05216218_101238</name>
</gene>
<name>A0A1G7FKP3_9EURY</name>
<dbReference type="AlphaFoldDB" id="A0A1G7FKP3"/>
<protein>
    <submittedName>
        <fullName evidence="2">Demethylmenaquinone methyltransferase / 2-methoxy-6-polyprenyl-1,4-benzoquinol methylase</fullName>
    </submittedName>
</protein>
<dbReference type="EMBL" id="FNBK01000001">
    <property type="protein sequence ID" value="SDE76478.1"/>
    <property type="molecule type" value="Genomic_DNA"/>
</dbReference>
<dbReference type="InterPro" id="IPR013216">
    <property type="entry name" value="Methyltransf_11"/>
</dbReference>
<dbReference type="PANTHER" id="PTHR43591">
    <property type="entry name" value="METHYLTRANSFERASE"/>
    <property type="match status" value="1"/>
</dbReference>
<keyword evidence="2" id="KW-0808">Transferase</keyword>
<dbReference type="OrthoDB" id="1018at2157"/>
<dbReference type="Proteomes" id="UP000199076">
    <property type="component" value="Unassembled WGS sequence"/>
</dbReference>
<accession>A0A1G7FKP3</accession>
<organism evidence="2 3">
    <name type="scientific">Halorientalis regularis</name>
    <dbReference type="NCBI Taxonomy" id="660518"/>
    <lineage>
        <taxon>Archaea</taxon>
        <taxon>Methanobacteriati</taxon>
        <taxon>Methanobacteriota</taxon>
        <taxon>Stenosarchaea group</taxon>
        <taxon>Halobacteria</taxon>
        <taxon>Halobacteriales</taxon>
        <taxon>Haloarculaceae</taxon>
        <taxon>Halorientalis</taxon>
    </lineage>
</organism>
<evidence type="ECO:0000259" key="1">
    <source>
        <dbReference type="Pfam" id="PF08241"/>
    </source>
</evidence>
<feature type="domain" description="Methyltransferase type 11" evidence="1">
    <location>
        <begin position="46"/>
        <end position="133"/>
    </location>
</feature>
<sequence length="193" mass="20375">MASDTRTGDVGIFDRVARLYDLKPATRRRKLAPALALADRDVERVLDVGGGTGQGVRSLDVPEGVVVDAAPGMLAKAQERGVEGVRGDAARLPVAEESVDAVLILDALHHMARPEAVLGEAARVLRPGGVLICLEFDPTTIRGRALVTAEHLFGFESRFFTAGDLAAMVRAAGLSASIPRAGFEYTVAGGKRF</sequence>
<dbReference type="RefSeq" id="WP_092686834.1">
    <property type="nucleotide sequence ID" value="NZ_FNBK01000001.1"/>
</dbReference>
<evidence type="ECO:0000313" key="3">
    <source>
        <dbReference type="Proteomes" id="UP000199076"/>
    </source>
</evidence>
<dbReference type="SUPFAM" id="SSF53335">
    <property type="entry name" value="S-adenosyl-L-methionine-dependent methyltransferases"/>
    <property type="match status" value="1"/>
</dbReference>
<dbReference type="STRING" id="660518.SAMN05216218_101238"/>
<dbReference type="Pfam" id="PF08241">
    <property type="entry name" value="Methyltransf_11"/>
    <property type="match status" value="1"/>
</dbReference>
<dbReference type="GO" id="GO:0032259">
    <property type="term" value="P:methylation"/>
    <property type="evidence" value="ECO:0007669"/>
    <property type="project" value="UniProtKB-KW"/>
</dbReference>
<dbReference type="Gene3D" id="3.40.50.150">
    <property type="entry name" value="Vaccinia Virus protein VP39"/>
    <property type="match status" value="1"/>
</dbReference>
<keyword evidence="3" id="KW-1185">Reference proteome</keyword>
<reference evidence="3" key="1">
    <citation type="submission" date="2016-10" db="EMBL/GenBank/DDBJ databases">
        <authorList>
            <person name="Varghese N."/>
            <person name="Submissions S."/>
        </authorList>
    </citation>
    <scope>NUCLEOTIDE SEQUENCE [LARGE SCALE GENOMIC DNA]</scope>
    <source>
        <strain evidence="3">IBRC-M 10760</strain>
    </source>
</reference>
<dbReference type="GO" id="GO:0008757">
    <property type="term" value="F:S-adenosylmethionine-dependent methyltransferase activity"/>
    <property type="evidence" value="ECO:0007669"/>
    <property type="project" value="InterPro"/>
</dbReference>
<keyword evidence="2" id="KW-0489">Methyltransferase</keyword>
<proteinExistence type="predicted"/>